<dbReference type="GO" id="GO:0008168">
    <property type="term" value="F:methyltransferase activity"/>
    <property type="evidence" value="ECO:0007669"/>
    <property type="project" value="UniProtKB-KW"/>
</dbReference>
<evidence type="ECO:0000256" key="6">
    <source>
        <dbReference type="ARBA" id="ARBA00022884"/>
    </source>
</evidence>
<feature type="binding site" evidence="7">
    <location>
        <position position="149"/>
    </location>
    <ligand>
        <name>S-adenosyl-L-methionine</name>
        <dbReference type="ChEBI" id="CHEBI:59789"/>
    </ligand>
</feature>
<evidence type="ECO:0000256" key="7">
    <source>
        <dbReference type="PROSITE-ProRule" id="PRU01023"/>
    </source>
</evidence>
<organism evidence="9 10">
    <name type="scientific">Lacticaseibacillus jixianensis</name>
    <dbReference type="NCBI Taxonomy" id="2486012"/>
    <lineage>
        <taxon>Bacteria</taxon>
        <taxon>Bacillati</taxon>
        <taxon>Bacillota</taxon>
        <taxon>Bacilli</taxon>
        <taxon>Lactobacillales</taxon>
        <taxon>Lactobacillaceae</taxon>
        <taxon>Lacticaseibacillus</taxon>
    </lineage>
</organism>
<comment type="similarity">
    <text evidence="1 7">Belongs to the class I-like SAM-binding methyltransferase superfamily. RsmB/NOP family.</text>
</comment>
<dbReference type="GO" id="GO:0032259">
    <property type="term" value="P:methylation"/>
    <property type="evidence" value="ECO:0007669"/>
    <property type="project" value="UniProtKB-KW"/>
</dbReference>
<proteinExistence type="inferred from homology"/>
<reference evidence="10" key="1">
    <citation type="journal article" date="2019" name="Int. J. Syst. Evol. Microbiol.">
        <title>The Global Catalogue of Microorganisms (GCM) 10K type strain sequencing project: providing services to taxonomists for standard genome sequencing and annotation.</title>
        <authorList>
            <consortium name="The Broad Institute Genomics Platform"/>
            <consortium name="The Broad Institute Genome Sequencing Center for Infectious Disease"/>
            <person name="Wu L."/>
            <person name="Ma J."/>
        </authorList>
    </citation>
    <scope>NUCLEOTIDE SEQUENCE [LARGE SCALE GENOMIC DNA]</scope>
    <source>
        <strain evidence="10">CCM 8911</strain>
    </source>
</reference>
<evidence type="ECO:0000256" key="2">
    <source>
        <dbReference type="ARBA" id="ARBA00022490"/>
    </source>
</evidence>
<evidence type="ECO:0000256" key="3">
    <source>
        <dbReference type="ARBA" id="ARBA00022603"/>
    </source>
</evidence>
<dbReference type="Gene3D" id="3.40.50.150">
    <property type="entry name" value="Vaccinia Virus protein VP39"/>
    <property type="match status" value="1"/>
</dbReference>
<dbReference type="Gene3D" id="2.30.130.60">
    <property type="match status" value="1"/>
</dbReference>
<dbReference type="PRINTS" id="PR02008">
    <property type="entry name" value="RCMTFAMILY"/>
</dbReference>
<feature type="active site" description="Nucleophile" evidence="7">
    <location>
        <position position="220"/>
    </location>
</feature>
<accession>A0ABW4BCB6</accession>
<dbReference type="InterPro" id="IPR031341">
    <property type="entry name" value="Methyltr_RsmF_N"/>
</dbReference>
<dbReference type="CDD" id="cd21147">
    <property type="entry name" value="RsmF_methylt_CTD1"/>
    <property type="match status" value="1"/>
</dbReference>
<dbReference type="Pfam" id="PF17125">
    <property type="entry name" value="Methyltr_RsmF_N"/>
    <property type="match status" value="1"/>
</dbReference>
<dbReference type="Pfam" id="PF13636">
    <property type="entry name" value="Methyltranf_PUA"/>
    <property type="match status" value="1"/>
</dbReference>
<evidence type="ECO:0000313" key="9">
    <source>
        <dbReference type="EMBL" id="MFD1393973.1"/>
    </source>
</evidence>
<keyword evidence="4 7" id="KW-0808">Transferase</keyword>
<dbReference type="PANTHER" id="PTHR22807">
    <property type="entry name" value="NOP2 YEAST -RELATED NOL1/NOP2/FMU SUN DOMAIN-CONTAINING"/>
    <property type="match status" value="1"/>
</dbReference>
<feature type="domain" description="SAM-dependent MTase RsmB/NOP-type" evidence="8">
    <location>
        <begin position="1"/>
        <end position="289"/>
    </location>
</feature>
<dbReference type="CDD" id="cd02440">
    <property type="entry name" value="AdoMet_MTases"/>
    <property type="match status" value="1"/>
</dbReference>
<dbReference type="InterPro" id="IPR029063">
    <property type="entry name" value="SAM-dependent_MTases_sf"/>
</dbReference>
<dbReference type="SUPFAM" id="SSF53335">
    <property type="entry name" value="S-adenosyl-L-methionine-dependent methyltransferases"/>
    <property type="match status" value="1"/>
</dbReference>
<evidence type="ECO:0000256" key="4">
    <source>
        <dbReference type="ARBA" id="ARBA00022679"/>
    </source>
</evidence>
<dbReference type="InterPro" id="IPR001678">
    <property type="entry name" value="MeTrfase_RsmB-F_NOP2_dom"/>
</dbReference>
<dbReference type="InterPro" id="IPR027391">
    <property type="entry name" value="Nol1_Nop2_Fmu_2"/>
</dbReference>
<gene>
    <name evidence="9" type="ORF">ACFQ3L_10390</name>
</gene>
<comment type="caution">
    <text evidence="9">The sequence shown here is derived from an EMBL/GenBank/DDBJ whole genome shotgun (WGS) entry which is preliminary data.</text>
</comment>
<dbReference type="PROSITE" id="PS51686">
    <property type="entry name" value="SAM_MT_RSMB_NOP"/>
    <property type="match status" value="1"/>
</dbReference>
<evidence type="ECO:0000259" key="8">
    <source>
        <dbReference type="PROSITE" id="PS51686"/>
    </source>
</evidence>
<keyword evidence="10" id="KW-1185">Reference proteome</keyword>
<dbReference type="Proteomes" id="UP001597249">
    <property type="component" value="Unassembled WGS sequence"/>
</dbReference>
<feature type="binding site" evidence="7">
    <location>
        <position position="167"/>
    </location>
    <ligand>
        <name>S-adenosyl-L-methionine</name>
        <dbReference type="ChEBI" id="CHEBI:59789"/>
    </ligand>
</feature>
<dbReference type="Pfam" id="PF17126">
    <property type="entry name" value="RsmF_methylt_CI"/>
    <property type="match status" value="1"/>
</dbReference>
<dbReference type="InterPro" id="IPR049560">
    <property type="entry name" value="MeTrfase_RsmB-F_NOP2_cat"/>
</dbReference>
<dbReference type="InterPro" id="IPR031340">
    <property type="entry name" value="RsmF_methylt_CI"/>
</dbReference>
<dbReference type="Gene3D" id="3.30.70.1170">
    <property type="entry name" value="Sun protein, domain 3"/>
    <property type="match status" value="1"/>
</dbReference>
<dbReference type="PANTHER" id="PTHR22807:SF30">
    <property type="entry name" value="28S RRNA (CYTOSINE(4447)-C(5))-METHYLTRANSFERASE-RELATED"/>
    <property type="match status" value="1"/>
</dbReference>
<keyword evidence="6 7" id="KW-0694">RNA-binding</keyword>
<dbReference type="RefSeq" id="WP_125585062.1">
    <property type="nucleotide sequence ID" value="NZ_JBHTMO010000038.1"/>
</dbReference>
<evidence type="ECO:0000313" key="10">
    <source>
        <dbReference type="Proteomes" id="UP001597249"/>
    </source>
</evidence>
<dbReference type="InterPro" id="IPR023267">
    <property type="entry name" value="RCMT"/>
</dbReference>
<dbReference type="PROSITE" id="PS01153">
    <property type="entry name" value="NOL1_NOP2_SUN"/>
    <property type="match status" value="1"/>
</dbReference>
<sequence length="441" mass="46924">MTLPAGFITKYETLLKADAAAFLATFDASAAAGFRTNPLHEATAAAPAIPWSQWGHYGKVAGASLAHVAGDVYSQEPSAQFVGTVAAPKPGERVLDLCAAPGGKSTHLGSYMQQQGLLVANEINPGRARVLSSNLERFGLTNALVTNTDPAHLAALLPEFFDRILVDAPCSGEGMFRKDPDAMSYWTPSYSASCAERQREILTEAVKMLRPGGVLVYSTCTFAPEEDEQIVAWATQHLALSVLPIEKVAGIADGRPDWANGDLALAGTARLWPHQVAGEGHFVSKLQKAGSAAAARPRAVAPVRLNREQQRDFAAFEQASLAAPLNLPLTLNRDVLATLPTDTPALPGIHILRTGLTLGTFKRGRFEPAHALATALAPAAFKTVVAVSEDEFARYRHGETLSRPALTSKQTVLLTYQGRGFALGKAVSGTIKNAYPKGLRI</sequence>
<keyword evidence="3 7" id="KW-0489">Methyltransferase</keyword>
<keyword evidence="5 7" id="KW-0949">S-adenosyl-L-methionine</keyword>
<feature type="binding site" evidence="7">
    <location>
        <begin position="98"/>
        <end position="104"/>
    </location>
    <ligand>
        <name>S-adenosyl-L-methionine</name>
        <dbReference type="ChEBI" id="CHEBI:59789"/>
    </ligand>
</feature>
<feature type="binding site" evidence="7">
    <location>
        <position position="122"/>
    </location>
    <ligand>
        <name>S-adenosyl-L-methionine</name>
        <dbReference type="ChEBI" id="CHEBI:59789"/>
    </ligand>
</feature>
<dbReference type="EC" id="2.1.1.-" evidence="9"/>
<keyword evidence="2" id="KW-0963">Cytoplasm</keyword>
<protein>
    <submittedName>
        <fullName evidence="9">RsmB/NOP family class I SAM-dependent RNA methyltransferase</fullName>
        <ecNumber evidence="9">2.1.1.-</ecNumber>
    </submittedName>
</protein>
<evidence type="ECO:0000256" key="1">
    <source>
        <dbReference type="ARBA" id="ARBA00007494"/>
    </source>
</evidence>
<dbReference type="Pfam" id="PF01189">
    <property type="entry name" value="Methyltr_RsmB-F"/>
    <property type="match status" value="1"/>
</dbReference>
<dbReference type="InterPro" id="IPR018314">
    <property type="entry name" value="RsmB/NOL1/NOP2-like_CS"/>
</dbReference>
<evidence type="ECO:0000256" key="5">
    <source>
        <dbReference type="ARBA" id="ARBA00022691"/>
    </source>
</evidence>
<name>A0ABW4BCB6_9LACO</name>
<dbReference type="EMBL" id="JBHTMO010000038">
    <property type="protein sequence ID" value="MFD1393973.1"/>
    <property type="molecule type" value="Genomic_DNA"/>
</dbReference>